<dbReference type="AlphaFoldDB" id="R4KK53"/>
<dbReference type="STRING" id="767817.Desgi_3682"/>
<dbReference type="Proteomes" id="UP000013520">
    <property type="component" value="Chromosome"/>
</dbReference>
<protein>
    <submittedName>
        <fullName evidence="2">Uncharacterized protein</fullName>
    </submittedName>
</protein>
<evidence type="ECO:0000313" key="3">
    <source>
        <dbReference type="Proteomes" id="UP000013520"/>
    </source>
</evidence>
<dbReference type="KEGG" id="dgi:Desgi_3682"/>
<dbReference type="eggNOG" id="ENOG502ZDT8">
    <property type="taxonomic scope" value="Bacteria"/>
</dbReference>
<keyword evidence="3" id="KW-1185">Reference proteome</keyword>
<organism evidence="2 3">
    <name type="scientific">Desulfoscipio gibsoniae DSM 7213</name>
    <dbReference type="NCBI Taxonomy" id="767817"/>
    <lineage>
        <taxon>Bacteria</taxon>
        <taxon>Bacillati</taxon>
        <taxon>Bacillota</taxon>
        <taxon>Clostridia</taxon>
        <taxon>Eubacteriales</taxon>
        <taxon>Desulfallaceae</taxon>
        <taxon>Desulfoscipio</taxon>
    </lineage>
</organism>
<accession>R4KK53</accession>
<keyword evidence="1" id="KW-0812">Transmembrane</keyword>
<keyword evidence="1" id="KW-0472">Membrane</keyword>
<proteinExistence type="predicted"/>
<dbReference type="EMBL" id="CP003273">
    <property type="protein sequence ID" value="AGL03004.1"/>
    <property type="molecule type" value="Genomic_DNA"/>
</dbReference>
<dbReference type="OrthoDB" id="9779692at2"/>
<feature type="transmembrane region" description="Helical" evidence="1">
    <location>
        <begin position="196"/>
        <end position="220"/>
    </location>
</feature>
<evidence type="ECO:0000256" key="1">
    <source>
        <dbReference type="SAM" id="Phobius"/>
    </source>
</evidence>
<dbReference type="RefSeq" id="WP_006520394.1">
    <property type="nucleotide sequence ID" value="NC_021184.1"/>
</dbReference>
<gene>
    <name evidence="2" type="ORF">Desgi_3682</name>
</gene>
<evidence type="ECO:0000313" key="2">
    <source>
        <dbReference type="EMBL" id="AGL03004.1"/>
    </source>
</evidence>
<keyword evidence="1" id="KW-1133">Transmembrane helix</keyword>
<name>R4KK53_9FIRM</name>
<dbReference type="HOGENOM" id="CLU_1132158_0_0_9"/>
<sequence>MITNKKTFTLGLVLLVSFVAVFAFIMSPSFGDGRNGLEYADDMFNSLSKGSAYFISEEMVKAEKMAGHEVNVTIVAADSTQAQMWEKLYTPTGANVDINGNEVTIKGDLGNIFTASITDSDAMYNNQGDKIANNYGVDARTASYGWYTSLKAMSGALDKQGMFPESAAIQSVMKKALEPSYNYYGIEPKKVADYTVAVFLLLAFYLVYTLWYGFSIYFLADGFGITASKSAKKVQA</sequence>
<reference evidence="2 3" key="1">
    <citation type="submission" date="2012-01" db="EMBL/GenBank/DDBJ databases">
        <title>Complete sequence of Desulfotomaculum gibsoniae DSM 7213.</title>
        <authorList>
            <consortium name="US DOE Joint Genome Institute"/>
            <person name="Lucas S."/>
            <person name="Han J."/>
            <person name="Lapidus A."/>
            <person name="Cheng J.-F."/>
            <person name="Goodwin L."/>
            <person name="Pitluck S."/>
            <person name="Peters L."/>
            <person name="Ovchinnikova G."/>
            <person name="Teshima H."/>
            <person name="Detter J.C."/>
            <person name="Han C."/>
            <person name="Tapia R."/>
            <person name="Land M."/>
            <person name="Hauser L."/>
            <person name="Kyrpides N."/>
            <person name="Ivanova N."/>
            <person name="Pagani I."/>
            <person name="Parshina S."/>
            <person name="Plugge C."/>
            <person name="Muyzer G."/>
            <person name="Kuever J."/>
            <person name="Ivanova A."/>
            <person name="Nazina T."/>
            <person name="Klenk H.-P."/>
            <person name="Brambilla E."/>
            <person name="Spring S."/>
            <person name="Stams A.F."/>
            <person name="Woyke T."/>
        </authorList>
    </citation>
    <scope>NUCLEOTIDE SEQUENCE [LARGE SCALE GENOMIC DNA]</scope>
    <source>
        <strain evidence="2 3">DSM 7213</strain>
    </source>
</reference>